<dbReference type="PANTHER" id="PTHR21660:SF1">
    <property type="entry name" value="ACYL-COENZYME A THIOESTERASE 13"/>
    <property type="match status" value="1"/>
</dbReference>
<comment type="similarity">
    <text evidence="1">Belongs to the thioesterase PaaI family.</text>
</comment>
<dbReference type="EC" id="3.1.2.-" evidence="4"/>
<dbReference type="Proteomes" id="UP001268542">
    <property type="component" value="Unassembled WGS sequence"/>
</dbReference>
<dbReference type="InterPro" id="IPR003736">
    <property type="entry name" value="PAAI_dom"/>
</dbReference>
<name>A0ABU3PQZ1_9ACTN</name>
<dbReference type="SUPFAM" id="SSF54637">
    <property type="entry name" value="Thioesterase/thiol ester dehydrase-isomerase"/>
    <property type="match status" value="1"/>
</dbReference>
<dbReference type="InterPro" id="IPR029069">
    <property type="entry name" value="HotDog_dom_sf"/>
</dbReference>
<evidence type="ECO:0000259" key="3">
    <source>
        <dbReference type="Pfam" id="PF03061"/>
    </source>
</evidence>
<dbReference type="PANTHER" id="PTHR21660">
    <property type="entry name" value="THIOESTERASE SUPERFAMILY MEMBER-RELATED"/>
    <property type="match status" value="1"/>
</dbReference>
<dbReference type="Gene3D" id="3.10.129.10">
    <property type="entry name" value="Hotdog Thioesterase"/>
    <property type="match status" value="1"/>
</dbReference>
<protein>
    <submittedName>
        <fullName evidence="4">PaaI family thioesterase</fullName>
        <ecNumber evidence="4">3.1.2.-</ecNumber>
    </submittedName>
</protein>
<evidence type="ECO:0000313" key="5">
    <source>
        <dbReference type="Proteomes" id="UP001268542"/>
    </source>
</evidence>
<feature type="domain" description="Thioesterase" evidence="3">
    <location>
        <begin position="53"/>
        <end position="130"/>
    </location>
</feature>
<accession>A0ABU3PQZ1</accession>
<dbReference type="InterPro" id="IPR039298">
    <property type="entry name" value="ACOT13"/>
</dbReference>
<organism evidence="4 5">
    <name type="scientific">Nocardioides imazamoxiresistens</name>
    <dbReference type="NCBI Taxonomy" id="3231893"/>
    <lineage>
        <taxon>Bacteria</taxon>
        <taxon>Bacillati</taxon>
        <taxon>Actinomycetota</taxon>
        <taxon>Actinomycetes</taxon>
        <taxon>Propionibacteriales</taxon>
        <taxon>Nocardioidaceae</taxon>
        <taxon>Nocardioides</taxon>
    </lineage>
</organism>
<dbReference type="CDD" id="cd03443">
    <property type="entry name" value="PaaI_thioesterase"/>
    <property type="match status" value="1"/>
</dbReference>
<evidence type="ECO:0000256" key="2">
    <source>
        <dbReference type="ARBA" id="ARBA00022801"/>
    </source>
</evidence>
<dbReference type="Pfam" id="PF03061">
    <property type="entry name" value="4HBT"/>
    <property type="match status" value="1"/>
</dbReference>
<sequence length="144" mass="15061">MDSWPRETPGLEGLRVWFNDLAAIRWIGVECVDVEVGRVRALLHVREEHRNPGGAVNGGVLLAAADVTAGVAVSSTGEPGTAAATTDLTMHFLAAAVAAPLEVHAEILRRGRRSGVPHVRILDAEGTLCAVATGTWVVRGPATA</sequence>
<dbReference type="EMBL" id="JAVYII010000001">
    <property type="protein sequence ID" value="MDT9591648.1"/>
    <property type="molecule type" value="Genomic_DNA"/>
</dbReference>
<dbReference type="RefSeq" id="WP_315730607.1">
    <property type="nucleotide sequence ID" value="NZ_JAVYII010000001.1"/>
</dbReference>
<comment type="caution">
    <text evidence="4">The sequence shown here is derived from an EMBL/GenBank/DDBJ whole genome shotgun (WGS) entry which is preliminary data.</text>
</comment>
<keyword evidence="2 4" id="KW-0378">Hydrolase</keyword>
<dbReference type="GO" id="GO:0016787">
    <property type="term" value="F:hydrolase activity"/>
    <property type="evidence" value="ECO:0007669"/>
    <property type="project" value="UniProtKB-KW"/>
</dbReference>
<dbReference type="InterPro" id="IPR006683">
    <property type="entry name" value="Thioestr_dom"/>
</dbReference>
<keyword evidence="5" id="KW-1185">Reference proteome</keyword>
<proteinExistence type="inferred from homology"/>
<evidence type="ECO:0000256" key="1">
    <source>
        <dbReference type="ARBA" id="ARBA00008324"/>
    </source>
</evidence>
<dbReference type="NCBIfam" id="TIGR00369">
    <property type="entry name" value="unchar_dom_1"/>
    <property type="match status" value="1"/>
</dbReference>
<reference evidence="4 5" key="1">
    <citation type="submission" date="2023-08" db="EMBL/GenBank/DDBJ databases">
        <title>Nocardioides seae sp. nov., a bacterium isolated from a soil.</title>
        <authorList>
            <person name="Wang X."/>
        </authorList>
    </citation>
    <scope>NUCLEOTIDE SEQUENCE [LARGE SCALE GENOMIC DNA]</scope>
    <source>
        <strain evidence="4 5">YZH12</strain>
    </source>
</reference>
<evidence type="ECO:0000313" key="4">
    <source>
        <dbReference type="EMBL" id="MDT9591648.1"/>
    </source>
</evidence>
<gene>
    <name evidence="4" type="ORF">RDV89_01120</name>
</gene>